<dbReference type="Gene3D" id="3.40.630.30">
    <property type="match status" value="1"/>
</dbReference>
<accession>A0ABQ2E7V0</accession>
<gene>
    <name evidence="4" type="ORF">GCM10011394_06270</name>
</gene>
<dbReference type="InterPro" id="IPR050832">
    <property type="entry name" value="Bact_Acetyltransf"/>
</dbReference>
<evidence type="ECO:0000256" key="1">
    <source>
        <dbReference type="ARBA" id="ARBA00022679"/>
    </source>
</evidence>
<organism evidence="4 5">
    <name type="scientific">Luteimonas terricola</name>
    <dbReference type="NCBI Taxonomy" id="645597"/>
    <lineage>
        <taxon>Bacteria</taxon>
        <taxon>Pseudomonadati</taxon>
        <taxon>Pseudomonadota</taxon>
        <taxon>Gammaproteobacteria</taxon>
        <taxon>Lysobacterales</taxon>
        <taxon>Lysobacteraceae</taxon>
        <taxon>Luteimonas</taxon>
    </lineage>
</organism>
<dbReference type="InterPro" id="IPR000182">
    <property type="entry name" value="GNAT_dom"/>
</dbReference>
<dbReference type="CDD" id="cd04301">
    <property type="entry name" value="NAT_SF"/>
    <property type="match status" value="1"/>
</dbReference>
<name>A0ABQ2E7V0_9GAMM</name>
<dbReference type="SUPFAM" id="SSF55729">
    <property type="entry name" value="Acyl-CoA N-acyltransferases (Nat)"/>
    <property type="match status" value="1"/>
</dbReference>
<keyword evidence="2" id="KW-0012">Acyltransferase</keyword>
<protein>
    <submittedName>
        <fullName evidence="4">N-acetyltransferase</fullName>
    </submittedName>
</protein>
<evidence type="ECO:0000259" key="3">
    <source>
        <dbReference type="PROSITE" id="PS51186"/>
    </source>
</evidence>
<dbReference type="InterPro" id="IPR016181">
    <property type="entry name" value="Acyl_CoA_acyltransferase"/>
</dbReference>
<dbReference type="Proteomes" id="UP000599009">
    <property type="component" value="Unassembled WGS sequence"/>
</dbReference>
<comment type="caution">
    <text evidence="4">The sequence shown here is derived from an EMBL/GenBank/DDBJ whole genome shotgun (WGS) entry which is preliminary data.</text>
</comment>
<dbReference type="Pfam" id="PF00583">
    <property type="entry name" value="Acetyltransf_1"/>
    <property type="match status" value="1"/>
</dbReference>
<keyword evidence="5" id="KW-1185">Reference proteome</keyword>
<reference evidence="5" key="1">
    <citation type="journal article" date="2019" name="Int. J. Syst. Evol. Microbiol.">
        <title>The Global Catalogue of Microorganisms (GCM) 10K type strain sequencing project: providing services to taxonomists for standard genome sequencing and annotation.</title>
        <authorList>
            <consortium name="The Broad Institute Genomics Platform"/>
            <consortium name="The Broad Institute Genome Sequencing Center for Infectious Disease"/>
            <person name="Wu L."/>
            <person name="Ma J."/>
        </authorList>
    </citation>
    <scope>NUCLEOTIDE SEQUENCE [LARGE SCALE GENOMIC DNA]</scope>
    <source>
        <strain evidence="5">CGMCC 1.8985</strain>
    </source>
</reference>
<dbReference type="PROSITE" id="PS51186">
    <property type="entry name" value="GNAT"/>
    <property type="match status" value="1"/>
</dbReference>
<sequence>MTPTIRRATPADAGLLSRLAARTFTETFGHLYPPEDLQAFLDEAYAEDRQRVILSHPDYAVWLLEDDGRAVGHAAAGPCGLPHPEVAPGDGELKRLYLMASHQSGGWGGRLFDTAVAWLERAGPRTLWIGVWSENLGAQRFYARRGFEAVGEYVFPVGRARDREFILRRPAIAATTGTGASGPGRNRDPDASR</sequence>
<evidence type="ECO:0000313" key="4">
    <source>
        <dbReference type="EMBL" id="GGJ99817.1"/>
    </source>
</evidence>
<dbReference type="EMBL" id="BMME01000001">
    <property type="protein sequence ID" value="GGJ99817.1"/>
    <property type="molecule type" value="Genomic_DNA"/>
</dbReference>
<keyword evidence="1" id="KW-0808">Transferase</keyword>
<evidence type="ECO:0000313" key="5">
    <source>
        <dbReference type="Proteomes" id="UP000599009"/>
    </source>
</evidence>
<dbReference type="RefSeq" id="WP_132985387.1">
    <property type="nucleotide sequence ID" value="NZ_BMME01000001.1"/>
</dbReference>
<evidence type="ECO:0000256" key="2">
    <source>
        <dbReference type="ARBA" id="ARBA00023315"/>
    </source>
</evidence>
<feature type="domain" description="N-acetyltransferase" evidence="3">
    <location>
        <begin position="3"/>
        <end position="172"/>
    </location>
</feature>
<proteinExistence type="predicted"/>
<dbReference type="PANTHER" id="PTHR43877">
    <property type="entry name" value="AMINOALKYLPHOSPHONATE N-ACETYLTRANSFERASE-RELATED-RELATED"/>
    <property type="match status" value="1"/>
</dbReference>